<protein>
    <recommendedName>
        <fullName evidence="1">RNHCP domain-containing protein</fullName>
    </recommendedName>
</protein>
<dbReference type="EMBL" id="MHTJ01000003">
    <property type="protein sequence ID" value="OHA58496.1"/>
    <property type="molecule type" value="Genomic_DNA"/>
</dbReference>
<name>A0A1G2QD57_9BACT</name>
<evidence type="ECO:0000313" key="3">
    <source>
        <dbReference type="Proteomes" id="UP000177043"/>
    </source>
</evidence>
<dbReference type="AlphaFoldDB" id="A0A1G2QD57"/>
<gene>
    <name evidence="2" type="ORF">A2571_01830</name>
</gene>
<dbReference type="Proteomes" id="UP000177043">
    <property type="component" value="Unassembled WGS sequence"/>
</dbReference>
<sequence>MAENFKRLIEDFICGFCDKAVKGDGYTNHCPFCLWSKHVDINPGDRAAECRGLMEPEQLEKNGDEFIITHKCVDCGYQKRNKTAPTDDISAYLGNMLQ</sequence>
<reference evidence="2 3" key="1">
    <citation type="journal article" date="2016" name="Nat. Commun.">
        <title>Thousands of microbial genomes shed light on interconnected biogeochemical processes in an aquifer system.</title>
        <authorList>
            <person name="Anantharaman K."/>
            <person name="Brown C.T."/>
            <person name="Hug L.A."/>
            <person name="Sharon I."/>
            <person name="Castelle C.J."/>
            <person name="Probst A.J."/>
            <person name="Thomas B.C."/>
            <person name="Singh A."/>
            <person name="Wilkins M.J."/>
            <person name="Karaoz U."/>
            <person name="Brodie E.L."/>
            <person name="Williams K.H."/>
            <person name="Hubbard S.S."/>
            <person name="Banfield J.F."/>
        </authorList>
    </citation>
    <scope>NUCLEOTIDE SEQUENCE [LARGE SCALE GENOMIC DNA]</scope>
</reference>
<proteinExistence type="predicted"/>
<comment type="caution">
    <text evidence="2">The sequence shown here is derived from an EMBL/GenBank/DDBJ whole genome shotgun (WGS) entry which is preliminary data.</text>
</comment>
<evidence type="ECO:0000313" key="2">
    <source>
        <dbReference type="EMBL" id="OHA58496.1"/>
    </source>
</evidence>
<evidence type="ECO:0000259" key="1">
    <source>
        <dbReference type="Pfam" id="PF12647"/>
    </source>
</evidence>
<dbReference type="STRING" id="1802438.A2571_01830"/>
<accession>A0A1G2QD57</accession>
<organism evidence="2 3">
    <name type="scientific">Candidatus Vogelbacteria bacterium RIFOXYD1_FULL_44_32</name>
    <dbReference type="NCBI Taxonomy" id="1802438"/>
    <lineage>
        <taxon>Bacteria</taxon>
        <taxon>Candidatus Vogeliibacteriota</taxon>
    </lineage>
</organism>
<dbReference type="InterPro" id="IPR024439">
    <property type="entry name" value="RNHCP"/>
</dbReference>
<feature type="domain" description="RNHCP" evidence="1">
    <location>
        <begin position="10"/>
        <end position="88"/>
    </location>
</feature>
<dbReference type="Pfam" id="PF12647">
    <property type="entry name" value="RNHCP"/>
    <property type="match status" value="1"/>
</dbReference>